<feature type="transmembrane region" description="Helical" evidence="8">
    <location>
        <begin position="321"/>
        <end position="341"/>
    </location>
</feature>
<feature type="transmembrane region" description="Helical" evidence="8">
    <location>
        <begin position="124"/>
        <end position="141"/>
    </location>
</feature>
<evidence type="ECO:0000256" key="2">
    <source>
        <dbReference type="ARBA" id="ARBA00022475"/>
    </source>
</evidence>
<dbReference type="PANTHER" id="PTHR33908">
    <property type="entry name" value="MANNOSYLTRANSFERASE YKCB-RELATED"/>
    <property type="match status" value="1"/>
</dbReference>
<keyword evidence="3" id="KW-0328">Glycosyltransferase</keyword>
<accession>A0A7C1JUC1</accession>
<evidence type="ECO:0000256" key="6">
    <source>
        <dbReference type="ARBA" id="ARBA00022989"/>
    </source>
</evidence>
<comment type="caution">
    <text evidence="9">The sequence shown here is derived from an EMBL/GenBank/DDBJ whole genome shotgun (WGS) entry which is preliminary data.</text>
</comment>
<feature type="transmembrane region" description="Helical" evidence="8">
    <location>
        <begin position="177"/>
        <end position="195"/>
    </location>
</feature>
<keyword evidence="5 8" id="KW-0812">Transmembrane</keyword>
<feature type="transmembrane region" description="Helical" evidence="8">
    <location>
        <begin position="48"/>
        <end position="70"/>
    </location>
</feature>
<evidence type="ECO:0000256" key="8">
    <source>
        <dbReference type="SAM" id="Phobius"/>
    </source>
</evidence>
<organism evidence="9">
    <name type="scientific">Caldilinea aerophila</name>
    <dbReference type="NCBI Taxonomy" id="133453"/>
    <lineage>
        <taxon>Bacteria</taxon>
        <taxon>Bacillati</taxon>
        <taxon>Chloroflexota</taxon>
        <taxon>Caldilineae</taxon>
        <taxon>Caldilineales</taxon>
        <taxon>Caldilineaceae</taxon>
        <taxon>Caldilinea</taxon>
    </lineage>
</organism>
<comment type="subcellular location">
    <subcellularLocation>
        <location evidence="1">Cell membrane</location>
        <topology evidence="1">Multi-pass membrane protein</topology>
    </subcellularLocation>
</comment>
<evidence type="ECO:0000313" key="9">
    <source>
        <dbReference type="EMBL" id="HDX32727.1"/>
    </source>
</evidence>
<proteinExistence type="predicted"/>
<reference evidence="9" key="1">
    <citation type="journal article" date="2020" name="mSystems">
        <title>Genome- and Community-Level Interaction Insights into Carbon Utilization and Element Cycling Functions of Hydrothermarchaeota in Hydrothermal Sediment.</title>
        <authorList>
            <person name="Zhou Z."/>
            <person name="Liu Y."/>
            <person name="Xu W."/>
            <person name="Pan J."/>
            <person name="Luo Z.H."/>
            <person name="Li M."/>
        </authorList>
    </citation>
    <scope>NUCLEOTIDE SEQUENCE [LARGE SCALE GENOMIC DNA]</scope>
    <source>
        <strain evidence="9">SpSt-289</strain>
    </source>
</reference>
<sequence>MAGFSEGRPMRPAQWPVWSGIALILAACFALLLGLNMRRGLNHDEHQFVAGAVLMARHGLIPYADFPYFHVPAQTLLNAALFTVFDRFLLTARLISVMSGWLSLVLVFWLGFVYAPFGGTWARFGYALAGMTTLMAAPMFVHTSGRAWNHDLPMLLTLLSLMAFLQAVQPARLSPPVLSIGGAAWTAIAGVLLGLAAATRLSYAFLAPAFALGLWLWGVEGGWRPRAQVLLWLVLGGLIGLAPVWWALWAAPEDFLFGNVVYNLRLNPLYYAARESTASMTPSAKLAYLGSILLEKPTNLILPLLFVVTLLPALPRLRTRAAIPLKITLLLLPFALFSAMSPTPSQIQYYYLLYPLFLLGVFFSAALGLGRRLWMGAMLGVAAIGSVLFVAVQYGEGLAIIPQPSLWYPEKVHQRSQVVARLTEGERVLTLAPIYALEGGSTIYPELVTGPMAWRVAPLLSAAERARFGFIDAATLKSLLAQEPPRGVLTDFEEDDAELERVFVDYARTHDFTPVPLPGEGVLWLSGMADWNDAIRLGGVELPNRPLKPGETVVVTLYLLKRGAIDRDLNVLVRLVNAQGREAARSEGWPYGSPTSTWEEGVMWPDGHRLTIDPQAPPGIYRLEVSFYEPETFASFGGVEGVGYLVVEDEPAPPRPLAALATFAQGLDLLSADVGIQPWRRGEQTVTLYWRPSQRLDKRYTVFVHLLAPDGQLVAQHDQPPLQGFYPSDRWLPGVVFYDAYSLSIPKEAAPGLYRLSVGLYDSVTGQRLPLVNPKDSTDAFQALSVAIIE</sequence>
<feature type="transmembrane region" description="Helical" evidence="8">
    <location>
        <begin position="15"/>
        <end position="36"/>
    </location>
</feature>
<feature type="transmembrane region" description="Helical" evidence="8">
    <location>
        <begin position="147"/>
        <end position="165"/>
    </location>
</feature>
<evidence type="ECO:0000256" key="3">
    <source>
        <dbReference type="ARBA" id="ARBA00022676"/>
    </source>
</evidence>
<dbReference type="GO" id="GO:0005886">
    <property type="term" value="C:plasma membrane"/>
    <property type="evidence" value="ECO:0007669"/>
    <property type="project" value="UniProtKB-SubCell"/>
</dbReference>
<evidence type="ECO:0000256" key="1">
    <source>
        <dbReference type="ARBA" id="ARBA00004651"/>
    </source>
</evidence>
<evidence type="ECO:0000256" key="4">
    <source>
        <dbReference type="ARBA" id="ARBA00022679"/>
    </source>
</evidence>
<evidence type="ECO:0000256" key="5">
    <source>
        <dbReference type="ARBA" id="ARBA00022692"/>
    </source>
</evidence>
<dbReference type="PANTHER" id="PTHR33908:SF11">
    <property type="entry name" value="MEMBRANE PROTEIN"/>
    <property type="match status" value="1"/>
</dbReference>
<feature type="transmembrane region" description="Helical" evidence="8">
    <location>
        <begin position="90"/>
        <end position="112"/>
    </location>
</feature>
<dbReference type="GO" id="GO:0009103">
    <property type="term" value="P:lipopolysaccharide biosynthetic process"/>
    <property type="evidence" value="ECO:0007669"/>
    <property type="project" value="UniProtKB-ARBA"/>
</dbReference>
<keyword evidence="4" id="KW-0808">Transferase</keyword>
<keyword evidence="7 8" id="KW-0472">Membrane</keyword>
<gene>
    <name evidence="9" type="ORF">ENQ20_14745</name>
</gene>
<feature type="transmembrane region" description="Helical" evidence="8">
    <location>
        <begin position="201"/>
        <end position="217"/>
    </location>
</feature>
<evidence type="ECO:0008006" key="10">
    <source>
        <dbReference type="Google" id="ProtNLM"/>
    </source>
</evidence>
<dbReference type="GO" id="GO:0016763">
    <property type="term" value="F:pentosyltransferase activity"/>
    <property type="evidence" value="ECO:0007669"/>
    <property type="project" value="TreeGrafter"/>
</dbReference>
<evidence type="ECO:0000256" key="7">
    <source>
        <dbReference type="ARBA" id="ARBA00023136"/>
    </source>
</evidence>
<dbReference type="EMBL" id="DSMG01000151">
    <property type="protein sequence ID" value="HDX32727.1"/>
    <property type="molecule type" value="Genomic_DNA"/>
</dbReference>
<feature type="transmembrane region" description="Helical" evidence="8">
    <location>
        <begin position="347"/>
        <end position="369"/>
    </location>
</feature>
<feature type="transmembrane region" description="Helical" evidence="8">
    <location>
        <begin position="297"/>
        <end position="314"/>
    </location>
</feature>
<protein>
    <recommendedName>
        <fullName evidence="10">Glycosyltransferase RgtA/B/C/D-like domain-containing protein</fullName>
    </recommendedName>
</protein>
<feature type="transmembrane region" description="Helical" evidence="8">
    <location>
        <begin position="229"/>
        <end position="248"/>
    </location>
</feature>
<feature type="transmembrane region" description="Helical" evidence="8">
    <location>
        <begin position="376"/>
        <end position="395"/>
    </location>
</feature>
<dbReference type="AlphaFoldDB" id="A0A7C1JUC1"/>
<keyword evidence="2" id="KW-1003">Cell membrane</keyword>
<keyword evidence="6 8" id="KW-1133">Transmembrane helix</keyword>
<dbReference type="InterPro" id="IPR050297">
    <property type="entry name" value="LipidA_mod_glycosyltrf_83"/>
</dbReference>
<name>A0A7C1JUC1_9CHLR</name>